<gene>
    <name evidence="12" type="ORF">HNR70_001464</name>
</gene>
<reference evidence="12 13" key="1">
    <citation type="submission" date="2020-08" db="EMBL/GenBank/DDBJ databases">
        <title>Sequencing the genomes of 1000 actinobacteria strains.</title>
        <authorList>
            <person name="Klenk H.-P."/>
        </authorList>
    </citation>
    <scope>NUCLEOTIDE SEQUENCE [LARGE SCALE GENOMIC DNA]</scope>
    <source>
        <strain evidence="12 13">DSM 28796</strain>
    </source>
</reference>
<evidence type="ECO:0000256" key="1">
    <source>
        <dbReference type="ARBA" id="ARBA00004162"/>
    </source>
</evidence>
<evidence type="ECO:0000256" key="8">
    <source>
        <dbReference type="ARBA" id="ARBA00023010"/>
    </source>
</evidence>
<keyword evidence="3" id="KW-0813">Transport</keyword>
<dbReference type="AlphaFoldDB" id="A0A841ADG0"/>
<evidence type="ECO:0000256" key="3">
    <source>
        <dbReference type="ARBA" id="ARBA00022448"/>
    </source>
</evidence>
<keyword evidence="6" id="KW-0653">Protein transport</keyword>
<evidence type="ECO:0000256" key="4">
    <source>
        <dbReference type="ARBA" id="ARBA00022475"/>
    </source>
</evidence>
<dbReference type="PANTHER" id="PTHR33909:SF1">
    <property type="entry name" value="SEC TRANSLOCON ACCESSORY COMPLEX SUBUNIT YAJC"/>
    <property type="match status" value="1"/>
</dbReference>
<dbReference type="RefSeq" id="WP_184325079.1">
    <property type="nucleotide sequence ID" value="NZ_JACHLZ010000001.1"/>
</dbReference>
<evidence type="ECO:0000313" key="12">
    <source>
        <dbReference type="EMBL" id="MBB5831651.1"/>
    </source>
</evidence>
<evidence type="ECO:0000256" key="5">
    <source>
        <dbReference type="ARBA" id="ARBA00022692"/>
    </source>
</evidence>
<keyword evidence="5 11" id="KW-0812">Transmembrane</keyword>
<keyword evidence="9 11" id="KW-0472">Membrane</keyword>
<feature type="transmembrane region" description="Helical" evidence="11">
    <location>
        <begin position="6"/>
        <end position="22"/>
    </location>
</feature>
<dbReference type="InterPro" id="IPR003849">
    <property type="entry name" value="Preprotein_translocase_YajC"/>
</dbReference>
<feature type="compositionally biased region" description="Acidic residues" evidence="10">
    <location>
        <begin position="98"/>
        <end position="111"/>
    </location>
</feature>
<dbReference type="Pfam" id="PF02699">
    <property type="entry name" value="YajC"/>
    <property type="match status" value="1"/>
</dbReference>
<keyword evidence="7 11" id="KW-1133">Transmembrane helix</keyword>
<dbReference type="Proteomes" id="UP000588158">
    <property type="component" value="Unassembled WGS sequence"/>
</dbReference>
<evidence type="ECO:0000256" key="11">
    <source>
        <dbReference type="SAM" id="Phobius"/>
    </source>
</evidence>
<keyword evidence="4" id="KW-1003">Cell membrane</keyword>
<evidence type="ECO:0000256" key="9">
    <source>
        <dbReference type="ARBA" id="ARBA00023136"/>
    </source>
</evidence>
<sequence length="160" mass="18006">MELLPILLIFAVMMLPLLLLSNRQRKMQQKQMELVKQLGVGDEVRTHSGFYGLIVEEYEDIVVLESEDGSQTKWARQAIAMAVEPTTGPVVDGELSELEDAPQDGELADDSFDSRTVDGEQDRFAQDRAEQDRFEQNRGTVPGVTVADDDPRGDEQPRER</sequence>
<proteinExistence type="inferred from homology"/>
<protein>
    <submittedName>
        <fullName evidence="12">Preprotein translocase subunit YajC</fullName>
    </submittedName>
</protein>
<dbReference type="EMBL" id="JACHLZ010000001">
    <property type="protein sequence ID" value="MBB5831651.1"/>
    <property type="molecule type" value="Genomic_DNA"/>
</dbReference>
<dbReference type="GO" id="GO:0015031">
    <property type="term" value="P:protein transport"/>
    <property type="evidence" value="ECO:0007669"/>
    <property type="project" value="UniProtKB-KW"/>
</dbReference>
<accession>A0A841ADG0</accession>
<dbReference type="GO" id="GO:0005886">
    <property type="term" value="C:plasma membrane"/>
    <property type="evidence" value="ECO:0007669"/>
    <property type="project" value="UniProtKB-SubCell"/>
</dbReference>
<keyword evidence="8" id="KW-0811">Translocation</keyword>
<feature type="compositionally biased region" description="Basic and acidic residues" evidence="10">
    <location>
        <begin position="112"/>
        <end position="136"/>
    </location>
</feature>
<feature type="region of interest" description="Disordered" evidence="10">
    <location>
        <begin position="98"/>
        <end position="160"/>
    </location>
</feature>
<evidence type="ECO:0000256" key="2">
    <source>
        <dbReference type="ARBA" id="ARBA00006742"/>
    </source>
</evidence>
<comment type="similarity">
    <text evidence="2">Belongs to the YajC family.</text>
</comment>
<evidence type="ECO:0000313" key="13">
    <source>
        <dbReference type="Proteomes" id="UP000588158"/>
    </source>
</evidence>
<keyword evidence="13" id="KW-1185">Reference proteome</keyword>
<comment type="caution">
    <text evidence="12">The sequence shown here is derived from an EMBL/GenBank/DDBJ whole genome shotgun (WGS) entry which is preliminary data.</text>
</comment>
<organism evidence="12 13">
    <name type="scientific">Brachybacterium aquaticum</name>
    <dbReference type="NCBI Taxonomy" id="1432564"/>
    <lineage>
        <taxon>Bacteria</taxon>
        <taxon>Bacillati</taxon>
        <taxon>Actinomycetota</taxon>
        <taxon>Actinomycetes</taxon>
        <taxon>Micrococcales</taxon>
        <taxon>Dermabacteraceae</taxon>
        <taxon>Brachybacterium</taxon>
    </lineage>
</organism>
<dbReference type="NCBIfam" id="TIGR00739">
    <property type="entry name" value="yajC"/>
    <property type="match status" value="1"/>
</dbReference>
<dbReference type="PANTHER" id="PTHR33909">
    <property type="entry name" value="SEC TRANSLOCON ACCESSORY COMPLEX SUBUNIT YAJC"/>
    <property type="match status" value="1"/>
</dbReference>
<dbReference type="SMART" id="SM01323">
    <property type="entry name" value="YajC"/>
    <property type="match status" value="1"/>
</dbReference>
<name>A0A841ADG0_9MICO</name>
<evidence type="ECO:0000256" key="7">
    <source>
        <dbReference type="ARBA" id="ARBA00022989"/>
    </source>
</evidence>
<evidence type="ECO:0000256" key="6">
    <source>
        <dbReference type="ARBA" id="ARBA00022927"/>
    </source>
</evidence>
<feature type="compositionally biased region" description="Basic and acidic residues" evidence="10">
    <location>
        <begin position="149"/>
        <end position="160"/>
    </location>
</feature>
<comment type="subcellular location">
    <subcellularLocation>
        <location evidence="1">Cell membrane</location>
        <topology evidence="1">Single-pass membrane protein</topology>
    </subcellularLocation>
</comment>
<evidence type="ECO:0000256" key="10">
    <source>
        <dbReference type="SAM" id="MobiDB-lite"/>
    </source>
</evidence>